<reference evidence="1" key="1">
    <citation type="submission" date="2024-09" db="EMBL/GenBank/DDBJ databases">
        <title>Black Yeasts Isolated from many extreme environments.</title>
        <authorList>
            <person name="Coleine C."/>
            <person name="Stajich J.E."/>
            <person name="Selbmann L."/>
        </authorList>
    </citation>
    <scope>NUCLEOTIDE SEQUENCE</scope>
    <source>
        <strain evidence="1">CCFEE 5737</strain>
    </source>
</reference>
<proteinExistence type="predicted"/>
<evidence type="ECO:0000313" key="1">
    <source>
        <dbReference type="EMBL" id="KAK3081050.1"/>
    </source>
</evidence>
<gene>
    <name evidence="1" type="ORF">LTS18_010726</name>
</gene>
<dbReference type="Proteomes" id="UP001186974">
    <property type="component" value="Unassembled WGS sequence"/>
</dbReference>
<accession>A0ACC3DWG6</accession>
<keyword evidence="2" id="KW-1185">Reference proteome</keyword>
<name>A0ACC3DWG6_9PEZI</name>
<comment type="caution">
    <text evidence="1">The sequence shown here is derived from an EMBL/GenBank/DDBJ whole genome shotgun (WGS) entry which is preliminary data.</text>
</comment>
<organism evidence="1 2">
    <name type="scientific">Coniosporium uncinatum</name>
    <dbReference type="NCBI Taxonomy" id="93489"/>
    <lineage>
        <taxon>Eukaryota</taxon>
        <taxon>Fungi</taxon>
        <taxon>Dikarya</taxon>
        <taxon>Ascomycota</taxon>
        <taxon>Pezizomycotina</taxon>
        <taxon>Dothideomycetes</taxon>
        <taxon>Dothideomycetes incertae sedis</taxon>
        <taxon>Coniosporium</taxon>
    </lineage>
</organism>
<dbReference type="EMBL" id="JAWDJW010000302">
    <property type="protein sequence ID" value="KAK3081050.1"/>
    <property type="molecule type" value="Genomic_DNA"/>
</dbReference>
<protein>
    <submittedName>
        <fullName evidence="1">Uncharacterized protein</fullName>
    </submittedName>
</protein>
<sequence length="211" mass="22919">MMVETGGLRGGPPPPPPAAAAPATARIPERRPLKKIKIYPSPPAAKKLCAEPITAFETSQIKKLDPTGSRTRLFSKDNPDAAKVGDILLVRSKDGEPFAGVLINLRRRGIDTGILLRNQLTRVGVEMWFKIYSSNVEGMEIVQRRVKRARRARLYYMRKVKHDLGSVEGTVRMYLKSRAAMGTGTGAGAGGGRGRDANAGKKGSQNKKGKK</sequence>
<evidence type="ECO:0000313" key="2">
    <source>
        <dbReference type="Proteomes" id="UP001186974"/>
    </source>
</evidence>